<dbReference type="Pfam" id="PF08228">
    <property type="entry name" value="RNase_P_pop3"/>
    <property type="match status" value="1"/>
</dbReference>
<dbReference type="GO" id="GO:0005829">
    <property type="term" value="C:cytosol"/>
    <property type="evidence" value="ECO:0007669"/>
    <property type="project" value="TreeGrafter"/>
</dbReference>
<sequence>MADKSAKTHTHNSNRERPRKAPGDRKVAFKSVLDNPFRIRWPSVPVNLQNVILSHLTSLLEGASNYHEAQCRASRKRKRELETEGTAKKGKRAKLAEDVVMKDPSAEPHSIPLEGNLPTKPDILNHLTCGVNAVTKRLEEQARQVRRNVVMTSKMDMKPITPISLVFVCRADVDPPILIDHFPPLVAACNSVHTNHHVKLIPLPKESENLLAEKLGIKRVSVIALDTTFAGLEELNTRLESIAPLTAPWLAMQAKTATIVPTHVKQVRTSAPKDIKAAKEGSNARKACRSAKEGEKTKGCGAHLDSQQL</sequence>
<dbReference type="InterPro" id="IPR029064">
    <property type="entry name" value="Ribosomal_eL30-like_sf"/>
</dbReference>
<dbReference type="InterPro" id="IPR013241">
    <property type="entry name" value="RNase_P_Pop3"/>
</dbReference>
<dbReference type="Gene3D" id="3.30.1330.30">
    <property type="match status" value="1"/>
</dbReference>
<name>A0A8H6IJ52_9AGAR</name>
<dbReference type="GO" id="GO:0000172">
    <property type="term" value="C:ribonuclease MRP complex"/>
    <property type="evidence" value="ECO:0007669"/>
    <property type="project" value="TreeGrafter"/>
</dbReference>
<evidence type="ECO:0000256" key="1">
    <source>
        <dbReference type="SAM" id="MobiDB-lite"/>
    </source>
</evidence>
<dbReference type="GO" id="GO:0006364">
    <property type="term" value="P:rRNA processing"/>
    <property type="evidence" value="ECO:0007669"/>
    <property type="project" value="InterPro"/>
</dbReference>
<keyword evidence="3" id="KW-1185">Reference proteome</keyword>
<evidence type="ECO:0000313" key="3">
    <source>
        <dbReference type="Proteomes" id="UP000521943"/>
    </source>
</evidence>
<dbReference type="PANTHER" id="PTHR28272:SF1">
    <property type="entry name" value="RIBONUCLEASES P_MRP PROTEIN SUBUNIT POP3"/>
    <property type="match status" value="1"/>
</dbReference>
<dbReference type="EMBL" id="JACGCI010000001">
    <property type="protein sequence ID" value="KAF6766665.1"/>
    <property type="molecule type" value="Genomic_DNA"/>
</dbReference>
<feature type="non-terminal residue" evidence="2">
    <location>
        <position position="1"/>
    </location>
</feature>
<dbReference type="AlphaFoldDB" id="A0A8H6IJ52"/>
<comment type="caution">
    <text evidence="2">The sequence shown here is derived from an EMBL/GenBank/DDBJ whole genome shotgun (WGS) entry which is preliminary data.</text>
</comment>
<reference evidence="2 3" key="1">
    <citation type="submission" date="2020-07" db="EMBL/GenBank/DDBJ databases">
        <title>Comparative genomics of pyrophilous fungi reveals a link between fire events and developmental genes.</title>
        <authorList>
            <consortium name="DOE Joint Genome Institute"/>
            <person name="Steindorff A.S."/>
            <person name="Carver A."/>
            <person name="Calhoun S."/>
            <person name="Stillman K."/>
            <person name="Liu H."/>
            <person name="Lipzen A."/>
            <person name="Pangilinan J."/>
            <person name="Labutti K."/>
            <person name="Bruns T.D."/>
            <person name="Grigoriev I.V."/>
        </authorList>
    </citation>
    <scope>NUCLEOTIDE SEQUENCE [LARGE SCALE GENOMIC DNA]</scope>
    <source>
        <strain evidence="2 3">CBS 144469</strain>
    </source>
</reference>
<feature type="region of interest" description="Disordered" evidence="1">
    <location>
        <begin position="1"/>
        <end position="25"/>
    </location>
</feature>
<dbReference type="GO" id="GO:0005655">
    <property type="term" value="C:nucleolar ribonuclease P complex"/>
    <property type="evidence" value="ECO:0007669"/>
    <property type="project" value="TreeGrafter"/>
</dbReference>
<dbReference type="GO" id="GO:0008033">
    <property type="term" value="P:tRNA processing"/>
    <property type="evidence" value="ECO:0007669"/>
    <property type="project" value="InterPro"/>
</dbReference>
<feature type="region of interest" description="Disordered" evidence="1">
    <location>
        <begin position="277"/>
        <end position="309"/>
    </location>
</feature>
<dbReference type="Proteomes" id="UP000521943">
    <property type="component" value="Unassembled WGS sequence"/>
</dbReference>
<organism evidence="2 3">
    <name type="scientific">Ephemerocybe angulata</name>
    <dbReference type="NCBI Taxonomy" id="980116"/>
    <lineage>
        <taxon>Eukaryota</taxon>
        <taxon>Fungi</taxon>
        <taxon>Dikarya</taxon>
        <taxon>Basidiomycota</taxon>
        <taxon>Agaricomycotina</taxon>
        <taxon>Agaricomycetes</taxon>
        <taxon>Agaricomycetidae</taxon>
        <taxon>Agaricales</taxon>
        <taxon>Agaricineae</taxon>
        <taxon>Psathyrellaceae</taxon>
        <taxon>Ephemerocybe</taxon>
    </lineage>
</organism>
<dbReference type="GO" id="GO:0000171">
    <property type="term" value="F:ribonuclease MRP activity"/>
    <property type="evidence" value="ECO:0007669"/>
    <property type="project" value="TreeGrafter"/>
</dbReference>
<dbReference type="GO" id="GO:0004526">
    <property type="term" value="F:ribonuclease P activity"/>
    <property type="evidence" value="ECO:0007669"/>
    <property type="project" value="TreeGrafter"/>
</dbReference>
<dbReference type="OrthoDB" id="20109at2759"/>
<feature type="compositionally biased region" description="Basic and acidic residues" evidence="1">
    <location>
        <begin position="13"/>
        <end position="25"/>
    </location>
</feature>
<gene>
    <name evidence="2" type="ORF">DFP72DRAFT_867249</name>
</gene>
<proteinExistence type="predicted"/>
<accession>A0A8H6IJ52</accession>
<dbReference type="PANTHER" id="PTHR28272">
    <property type="entry name" value="RIBONUCLEASES P/MRP PROTEIN SUBUNIT POP3"/>
    <property type="match status" value="1"/>
</dbReference>
<dbReference type="GO" id="GO:0034965">
    <property type="term" value="P:intronic box C/D snoRNA processing"/>
    <property type="evidence" value="ECO:0007669"/>
    <property type="project" value="TreeGrafter"/>
</dbReference>
<evidence type="ECO:0000313" key="2">
    <source>
        <dbReference type="EMBL" id="KAF6766665.1"/>
    </source>
</evidence>
<protein>
    <submittedName>
        <fullName evidence="2">Uncharacterized protein</fullName>
    </submittedName>
</protein>